<evidence type="ECO:0000256" key="4">
    <source>
        <dbReference type="ARBA" id="ARBA00022771"/>
    </source>
</evidence>
<dbReference type="Pfam" id="PF12874">
    <property type="entry name" value="zf-met"/>
    <property type="match status" value="2"/>
</dbReference>
<dbReference type="OrthoDB" id="6105938at2759"/>
<dbReference type="Proteomes" id="UP000076761">
    <property type="component" value="Unassembled WGS sequence"/>
</dbReference>
<evidence type="ECO:0000256" key="2">
    <source>
        <dbReference type="ARBA" id="ARBA00022723"/>
    </source>
</evidence>
<evidence type="ECO:0000256" key="8">
    <source>
        <dbReference type="SAM" id="MobiDB-lite"/>
    </source>
</evidence>
<dbReference type="EMBL" id="KV425559">
    <property type="protein sequence ID" value="KZT28050.1"/>
    <property type="molecule type" value="Genomic_DNA"/>
</dbReference>
<sequence>MSGPDNNANATQGTTPQGGVEVFLCGSCNRQYNSRAALEQHYHDAAAHGSVPPVTCNVCGREYCSQKALEQHYRDAAGHEADPTLNVQGAAAAVVPIYCPTCGRKYTSQKALEQHWKDTVRHGPSASDPVASNETNANTPSQQTDDMLRCSACTRRFRTRQALKHHCTDTRGHAPLVPDGDV</sequence>
<feature type="compositionally biased region" description="Polar residues" evidence="8">
    <location>
        <begin position="130"/>
        <end position="145"/>
    </location>
</feature>
<evidence type="ECO:0000256" key="1">
    <source>
        <dbReference type="ARBA" id="ARBA00004123"/>
    </source>
</evidence>
<evidence type="ECO:0000313" key="10">
    <source>
        <dbReference type="EMBL" id="KZT28050.1"/>
    </source>
</evidence>
<name>A0A165UEX7_9AGAM</name>
<dbReference type="PROSITE" id="PS50157">
    <property type="entry name" value="ZINC_FINGER_C2H2_2"/>
    <property type="match status" value="3"/>
</dbReference>
<accession>A0A165UEX7</accession>
<dbReference type="InterPro" id="IPR036236">
    <property type="entry name" value="Znf_C2H2_sf"/>
</dbReference>
<dbReference type="GO" id="GO:0005634">
    <property type="term" value="C:nucleus"/>
    <property type="evidence" value="ECO:0007669"/>
    <property type="project" value="UniProtKB-SubCell"/>
</dbReference>
<dbReference type="Pfam" id="PF00096">
    <property type="entry name" value="zf-C2H2"/>
    <property type="match status" value="1"/>
</dbReference>
<feature type="domain" description="C2H2-type" evidence="9">
    <location>
        <begin position="54"/>
        <end position="84"/>
    </location>
</feature>
<comment type="subcellular location">
    <subcellularLocation>
        <location evidence="1">Nucleus</location>
    </subcellularLocation>
</comment>
<keyword evidence="2" id="KW-0479">Metal-binding</keyword>
<feature type="domain" description="C2H2-type" evidence="9">
    <location>
        <begin position="23"/>
        <end position="53"/>
    </location>
</feature>
<dbReference type="InterPro" id="IPR050888">
    <property type="entry name" value="ZnF_C2H2-type_TF"/>
</dbReference>
<dbReference type="AlphaFoldDB" id="A0A165UEX7"/>
<dbReference type="SUPFAM" id="SSF57667">
    <property type="entry name" value="beta-beta-alpha zinc fingers"/>
    <property type="match status" value="1"/>
</dbReference>
<evidence type="ECO:0000313" key="11">
    <source>
        <dbReference type="Proteomes" id="UP000076761"/>
    </source>
</evidence>
<keyword evidence="6" id="KW-0539">Nucleus</keyword>
<evidence type="ECO:0000259" key="9">
    <source>
        <dbReference type="PROSITE" id="PS50157"/>
    </source>
</evidence>
<evidence type="ECO:0000256" key="3">
    <source>
        <dbReference type="ARBA" id="ARBA00022737"/>
    </source>
</evidence>
<evidence type="ECO:0000256" key="6">
    <source>
        <dbReference type="ARBA" id="ARBA00023242"/>
    </source>
</evidence>
<gene>
    <name evidence="10" type="ORF">NEOLEDRAFT_1176209</name>
</gene>
<organism evidence="10 11">
    <name type="scientific">Neolentinus lepideus HHB14362 ss-1</name>
    <dbReference type="NCBI Taxonomy" id="1314782"/>
    <lineage>
        <taxon>Eukaryota</taxon>
        <taxon>Fungi</taxon>
        <taxon>Dikarya</taxon>
        <taxon>Basidiomycota</taxon>
        <taxon>Agaricomycotina</taxon>
        <taxon>Agaricomycetes</taxon>
        <taxon>Gloeophyllales</taxon>
        <taxon>Gloeophyllaceae</taxon>
        <taxon>Neolentinus</taxon>
    </lineage>
</organism>
<keyword evidence="11" id="KW-1185">Reference proteome</keyword>
<protein>
    <recommendedName>
        <fullName evidence="9">C2H2-type domain-containing protein</fullName>
    </recommendedName>
</protein>
<keyword evidence="3" id="KW-0677">Repeat</keyword>
<keyword evidence="5" id="KW-0862">Zinc</keyword>
<dbReference type="GO" id="GO:0008270">
    <property type="term" value="F:zinc ion binding"/>
    <property type="evidence" value="ECO:0007669"/>
    <property type="project" value="UniProtKB-KW"/>
</dbReference>
<evidence type="ECO:0000256" key="5">
    <source>
        <dbReference type="ARBA" id="ARBA00022833"/>
    </source>
</evidence>
<dbReference type="PANTHER" id="PTHR24406">
    <property type="entry name" value="TRANSCRIPTIONAL REPRESSOR CTCFL-RELATED"/>
    <property type="match status" value="1"/>
</dbReference>
<proteinExistence type="predicted"/>
<reference evidence="10 11" key="1">
    <citation type="journal article" date="2016" name="Mol. Biol. Evol.">
        <title>Comparative Genomics of Early-Diverging Mushroom-Forming Fungi Provides Insights into the Origins of Lignocellulose Decay Capabilities.</title>
        <authorList>
            <person name="Nagy L.G."/>
            <person name="Riley R."/>
            <person name="Tritt A."/>
            <person name="Adam C."/>
            <person name="Daum C."/>
            <person name="Floudas D."/>
            <person name="Sun H."/>
            <person name="Yadav J.S."/>
            <person name="Pangilinan J."/>
            <person name="Larsson K.H."/>
            <person name="Matsuura K."/>
            <person name="Barry K."/>
            <person name="Labutti K."/>
            <person name="Kuo R."/>
            <person name="Ohm R.A."/>
            <person name="Bhattacharya S.S."/>
            <person name="Shirouzu T."/>
            <person name="Yoshinaga Y."/>
            <person name="Martin F.M."/>
            <person name="Grigoriev I.V."/>
            <person name="Hibbett D.S."/>
        </authorList>
    </citation>
    <scope>NUCLEOTIDE SEQUENCE [LARGE SCALE GENOMIC DNA]</scope>
    <source>
        <strain evidence="10 11">HHB14362 ss-1</strain>
    </source>
</reference>
<dbReference type="InParanoid" id="A0A165UEX7"/>
<dbReference type="Gene3D" id="3.30.160.60">
    <property type="entry name" value="Classic Zinc Finger"/>
    <property type="match status" value="2"/>
</dbReference>
<keyword evidence="4 7" id="KW-0863">Zinc-finger</keyword>
<feature type="domain" description="C2H2-type" evidence="9">
    <location>
        <begin position="148"/>
        <end position="178"/>
    </location>
</feature>
<evidence type="ECO:0000256" key="7">
    <source>
        <dbReference type="PROSITE-ProRule" id="PRU00042"/>
    </source>
</evidence>
<dbReference type="STRING" id="1314782.A0A165UEX7"/>
<dbReference type="SMART" id="SM00355">
    <property type="entry name" value="ZnF_C2H2"/>
    <property type="match status" value="4"/>
</dbReference>
<feature type="region of interest" description="Disordered" evidence="8">
    <location>
        <begin position="120"/>
        <end position="145"/>
    </location>
</feature>
<dbReference type="InterPro" id="IPR013087">
    <property type="entry name" value="Znf_C2H2_type"/>
</dbReference>